<dbReference type="OrthoDB" id="342204at2157"/>
<evidence type="ECO:0000313" key="3">
    <source>
        <dbReference type="Proteomes" id="UP000053331"/>
    </source>
</evidence>
<reference evidence="2 3" key="1">
    <citation type="journal article" date="2015" name="Genome Announc.">
        <title>Draft genome sequence of a Halorubrum H3 strain isolated from the burlinskoye salt lake (Altai Krai, Russia).</title>
        <authorList>
            <person name="Rozanov A.S."/>
            <person name="Bryanskaya A.V."/>
            <person name="Malup T.K."/>
            <person name="Kotenko A.V."/>
            <person name="Peltek S.E."/>
        </authorList>
    </citation>
    <scope>NUCLEOTIDE SEQUENCE [LARGE SCALE GENOMIC DNA]</scope>
    <source>
        <strain evidence="2 3">H3</strain>
    </source>
</reference>
<sequence length="102" mass="11223">MCADTFGVGIHLTEEEFQFVVGVPSDIDSAWTDPEEFQSLVAETVWERLDRQSVFESVADRFRAGETATLGTVTLEPDGTVVACDFEALEATEEVDESDTVE</sequence>
<gene>
    <name evidence="2" type="ORF">FK85_28455</name>
</gene>
<dbReference type="Proteomes" id="UP000053331">
    <property type="component" value="Unassembled WGS sequence"/>
</dbReference>
<dbReference type="Pfam" id="PF26445">
    <property type="entry name" value="DUF8124"/>
    <property type="match status" value="1"/>
</dbReference>
<accession>A0A0F8BH01</accession>
<keyword evidence="3" id="KW-1185">Reference proteome</keyword>
<feature type="domain" description="DUF8124" evidence="1">
    <location>
        <begin position="1"/>
        <end position="88"/>
    </location>
</feature>
<name>A0A0F8BH01_9EURY</name>
<evidence type="ECO:0000313" key="2">
    <source>
        <dbReference type="EMBL" id="KKF39458.1"/>
    </source>
</evidence>
<protein>
    <recommendedName>
        <fullName evidence="1">DUF8124 domain-containing protein</fullName>
    </recommendedName>
</protein>
<evidence type="ECO:0000259" key="1">
    <source>
        <dbReference type="Pfam" id="PF26445"/>
    </source>
</evidence>
<dbReference type="RefSeq" id="WP_050025626.1">
    <property type="nucleotide sequence ID" value="NZ_JNFH02000049.1"/>
</dbReference>
<organism evidence="2 3">
    <name type="scientific">Halorubrum saccharovorum</name>
    <dbReference type="NCBI Taxonomy" id="2248"/>
    <lineage>
        <taxon>Archaea</taxon>
        <taxon>Methanobacteriati</taxon>
        <taxon>Methanobacteriota</taxon>
        <taxon>Stenosarchaea group</taxon>
        <taxon>Halobacteria</taxon>
        <taxon>Halobacteriales</taxon>
        <taxon>Haloferacaceae</taxon>
        <taxon>Halorubrum</taxon>
    </lineage>
</organism>
<dbReference type="AlphaFoldDB" id="A0A0F8BH01"/>
<comment type="caution">
    <text evidence="2">The sequence shown here is derived from an EMBL/GenBank/DDBJ whole genome shotgun (WGS) entry which is preliminary data.</text>
</comment>
<dbReference type="EMBL" id="JNFH02000049">
    <property type="protein sequence ID" value="KKF39458.1"/>
    <property type="molecule type" value="Genomic_DNA"/>
</dbReference>
<dbReference type="InterPro" id="IPR058437">
    <property type="entry name" value="DUF8124"/>
</dbReference>
<proteinExistence type="predicted"/>